<keyword evidence="1" id="KW-0472">Membrane</keyword>
<proteinExistence type="predicted"/>
<organism evidence="2 3">
    <name type="scientific">candidate division WWE3 bacterium CG08_land_8_20_14_0_20_41_15</name>
    <dbReference type="NCBI Taxonomy" id="1975086"/>
    <lineage>
        <taxon>Bacteria</taxon>
        <taxon>Katanobacteria</taxon>
    </lineage>
</organism>
<keyword evidence="1" id="KW-0812">Transmembrane</keyword>
<feature type="transmembrane region" description="Helical" evidence="1">
    <location>
        <begin position="20"/>
        <end position="43"/>
    </location>
</feature>
<dbReference type="EMBL" id="PEYV01000016">
    <property type="protein sequence ID" value="PIS21803.1"/>
    <property type="molecule type" value="Genomic_DNA"/>
</dbReference>
<evidence type="ECO:0000256" key="1">
    <source>
        <dbReference type="SAM" id="Phobius"/>
    </source>
</evidence>
<evidence type="ECO:0000313" key="3">
    <source>
        <dbReference type="Proteomes" id="UP000231098"/>
    </source>
</evidence>
<keyword evidence="1" id="KW-1133">Transmembrane helix</keyword>
<dbReference type="Proteomes" id="UP000231098">
    <property type="component" value="Unassembled WGS sequence"/>
</dbReference>
<gene>
    <name evidence="2" type="ORF">COT51_00865</name>
</gene>
<protein>
    <submittedName>
        <fullName evidence="2">Uncharacterized protein</fullName>
    </submittedName>
</protein>
<comment type="caution">
    <text evidence="2">The sequence shown here is derived from an EMBL/GenBank/DDBJ whole genome shotgun (WGS) entry which is preliminary data.</text>
</comment>
<dbReference type="AlphaFoldDB" id="A0A2H0XA50"/>
<reference evidence="3" key="1">
    <citation type="submission" date="2017-09" db="EMBL/GenBank/DDBJ databases">
        <title>Depth-based differentiation of microbial function through sediment-hosted aquifers and enrichment of novel symbionts in the deep terrestrial subsurface.</title>
        <authorList>
            <person name="Probst A.J."/>
            <person name="Ladd B."/>
            <person name="Jarett J.K."/>
            <person name="Geller-Mcgrath D.E."/>
            <person name="Sieber C.M.K."/>
            <person name="Emerson J.B."/>
            <person name="Anantharaman K."/>
            <person name="Thomas B.C."/>
            <person name="Malmstrom R."/>
            <person name="Stieglmeier M."/>
            <person name="Klingl A."/>
            <person name="Woyke T."/>
            <person name="Ryan C.M."/>
            <person name="Banfield J.F."/>
        </authorList>
    </citation>
    <scope>NUCLEOTIDE SEQUENCE [LARGE SCALE GENOMIC DNA]</scope>
</reference>
<evidence type="ECO:0000313" key="2">
    <source>
        <dbReference type="EMBL" id="PIS21803.1"/>
    </source>
</evidence>
<name>A0A2H0XA50_UNCKA</name>
<accession>A0A2H0XA50</accession>
<sequence length="447" mass="49253">MEESVSAQNQNTPQASSNTLLKILALVGVLFMVAGSAYAGYWYGISGKAVTQPKTSTSGSQQVDKEATPSSEIDTIGWKAFVSASEGFSLKYPSDWQLHDNVDQSNCDHSRVNDTVCAESFDFISPSGISVRYVDFGDEDKTDRWICGGRYPCTGDIVSAVESLDVPKFGQVYLVKLDLDSMDKMVAGSDSYLGNLNSIELYALHRPLSSETTPSVGKEPSRDLQTHYTLPARAGGRYSLFVTAENTAMLKNPTPIQLESINAAVLVLKSLTYDVTAEELSEATKKWETYHSKEYGYSVEYPKGGTVKEELTLNPVAKEGVKEHMIIFNLSSGFMRVDAWDNSHPYGDIGSWLKAYPNVVDTSNSVVSGATKYKVAGEDATVIYTPSSPQASAVWRTFFVRGNKIFSLLYAEGTPANFEMYRHFLSTFDFDNTKNISDILPQESDFR</sequence>